<evidence type="ECO:0000313" key="2">
    <source>
        <dbReference type="EMBL" id="KGF73857.1"/>
    </source>
</evidence>
<evidence type="ECO:0000259" key="1">
    <source>
        <dbReference type="Pfam" id="PF00156"/>
    </source>
</evidence>
<dbReference type="SUPFAM" id="SSF53271">
    <property type="entry name" value="PRTase-like"/>
    <property type="match status" value="1"/>
</dbReference>
<evidence type="ECO:0000313" key="3">
    <source>
        <dbReference type="Proteomes" id="UP000030170"/>
    </source>
</evidence>
<name>A0A098TPP5_9CYAN</name>
<dbReference type="Proteomes" id="UP000030170">
    <property type="component" value="Unassembled WGS sequence"/>
</dbReference>
<dbReference type="InterPro" id="IPR029057">
    <property type="entry name" value="PRTase-like"/>
</dbReference>
<reference evidence="2 3" key="1">
    <citation type="journal article" date="2014" name="Mol. Ecol.">
        <title>Evolution of Synechococcus.</title>
        <authorList>
            <person name="Dvorak P."/>
            <person name="Casamatta D."/>
            <person name="Hasler P."/>
            <person name="Poulickova A."/>
            <person name="Ondrej V."/>
            <person name="Sanges R."/>
        </authorList>
    </citation>
    <scope>NUCLEOTIDE SEQUENCE [LARGE SCALE GENOMIC DNA]</scope>
    <source>
        <strain evidence="2 3">CAUP A 1101</strain>
    </source>
</reference>
<sequence length="238" mass="25991">MPSSPQLPIERFRNRQDAGTRLATAIGTALAQRLLPPRPIVLYALPRGGILVAEPIAKKLRCPLVVMVAKKISLAENPELAVGALTADGAVLWSEEAPENPWEQPLWNQAYLQAQEKAQLQASRFAPYCPHLSATGAIALVIDDGIATGMTMAAAIQSLRTQSPAEIWVCVPVAPRVLMPQLQQWVDRVITLWTPQPFWSVGRFYVDFPQITTAAAIACLQGLNQPYLPEGAYPPPRT</sequence>
<dbReference type="AlphaFoldDB" id="A0A098TPP5"/>
<dbReference type="Pfam" id="PF00156">
    <property type="entry name" value="Pribosyltran"/>
    <property type="match status" value="1"/>
</dbReference>
<dbReference type="InterPro" id="IPR000836">
    <property type="entry name" value="PRTase_dom"/>
</dbReference>
<protein>
    <recommendedName>
        <fullName evidence="1">Phosphoribosyltransferase domain-containing protein</fullName>
    </recommendedName>
</protein>
<gene>
    <name evidence="2" type="ORF">DO97_05630</name>
</gene>
<dbReference type="STRING" id="1497020.DO97_05630"/>
<accession>A0A098TPP5</accession>
<feature type="domain" description="Phosphoribosyltransferase" evidence="1">
    <location>
        <begin position="26"/>
        <end position="192"/>
    </location>
</feature>
<organism evidence="2 3">
    <name type="scientific">Neosynechococcus sphagnicola sy1</name>
    <dbReference type="NCBI Taxonomy" id="1497020"/>
    <lineage>
        <taxon>Bacteria</taxon>
        <taxon>Bacillati</taxon>
        <taxon>Cyanobacteriota</taxon>
        <taxon>Cyanophyceae</taxon>
        <taxon>Neosynechococcales</taxon>
        <taxon>Neosynechococcaceae</taxon>
        <taxon>Neosynechococcus</taxon>
    </lineage>
</organism>
<dbReference type="RefSeq" id="WP_036530423.1">
    <property type="nucleotide sequence ID" value="NZ_JJML01000002.1"/>
</dbReference>
<keyword evidence="3" id="KW-1185">Reference proteome</keyword>
<dbReference type="Gene3D" id="3.30.1310.20">
    <property type="entry name" value="PRTase-like"/>
    <property type="match status" value="1"/>
</dbReference>
<dbReference type="OrthoDB" id="9810066at2"/>
<dbReference type="Gene3D" id="3.40.50.2020">
    <property type="match status" value="1"/>
</dbReference>
<proteinExistence type="predicted"/>
<comment type="caution">
    <text evidence="2">The sequence shown here is derived from an EMBL/GenBank/DDBJ whole genome shotgun (WGS) entry which is preliminary data.</text>
</comment>
<dbReference type="EMBL" id="JJML01000002">
    <property type="protein sequence ID" value="KGF73857.1"/>
    <property type="molecule type" value="Genomic_DNA"/>
</dbReference>
<dbReference type="CDD" id="cd06223">
    <property type="entry name" value="PRTases_typeI"/>
    <property type="match status" value="1"/>
</dbReference>